<name>A0A975U553_9PROT</name>
<organism evidence="1 2">
    <name type="scientific">Elioraea tepida</name>
    <dbReference type="NCBI Taxonomy" id="2843330"/>
    <lineage>
        <taxon>Bacteria</taxon>
        <taxon>Pseudomonadati</taxon>
        <taxon>Pseudomonadota</taxon>
        <taxon>Alphaproteobacteria</taxon>
        <taxon>Acetobacterales</taxon>
        <taxon>Elioraeaceae</taxon>
        <taxon>Elioraea</taxon>
    </lineage>
</organism>
<dbReference type="AlphaFoldDB" id="A0A975U553"/>
<gene>
    <name evidence="1" type="primary">bchJ</name>
    <name evidence="1" type="ORF">KO353_03105</name>
</gene>
<sequence>MAEAGAIGVLAVVEERACPRVGPDAVNRVAEALAERHGPDLARGVFARAGLSGWLDHPPAAMVPEADVAALHRALLAELGEPEARAVAAAAGRRTADYLLAKRIPAPVRVLLRLLPAAPSARLLLRAIARHAWTFCGSGSFAVEQGERVVVTITGGPLRAAGPAAACVAAYYAATFQALFRALVHPNTSVAALRRATEATGACAFALSWR</sequence>
<reference evidence="1" key="1">
    <citation type="submission" date="2021-06" db="EMBL/GenBank/DDBJ databases">
        <title>Elioraea tepida, sp. nov., a moderately thermophilic aerobic anoxygenic phototrophic bacterium isolated from an alkaline siliceous hot spring mat community in Yellowstone National Park, WY, USA.</title>
        <authorList>
            <person name="Saini M.K."/>
            <person name="Yoshida S."/>
            <person name="Sebastian A."/>
            <person name="Hirose S."/>
            <person name="Hara E."/>
            <person name="Tamaki H."/>
            <person name="Soulier N.T."/>
            <person name="Albert I."/>
            <person name="Hanada S."/>
            <person name="Bryant D.A."/>
            <person name="Tank M."/>
        </authorList>
    </citation>
    <scope>NUCLEOTIDE SEQUENCE</scope>
    <source>
        <strain evidence="1">MS-P2</strain>
    </source>
</reference>
<accession>A0A975U553</accession>
<evidence type="ECO:0000313" key="2">
    <source>
        <dbReference type="Proteomes" id="UP000694001"/>
    </source>
</evidence>
<dbReference type="EMBL" id="CP076448">
    <property type="protein sequence ID" value="QXM25251.1"/>
    <property type="molecule type" value="Genomic_DNA"/>
</dbReference>
<dbReference type="Proteomes" id="UP000694001">
    <property type="component" value="Chromosome"/>
</dbReference>
<proteinExistence type="predicted"/>
<dbReference type="KEGG" id="elio:KO353_03105"/>
<dbReference type="RefSeq" id="WP_218286307.1">
    <property type="nucleotide sequence ID" value="NZ_CP076448.1"/>
</dbReference>
<dbReference type="InterPro" id="IPR010249">
    <property type="entry name" value="BchJ"/>
</dbReference>
<protein>
    <submittedName>
        <fullName evidence="1">Bacteriochlorophyll 4-vinyl reductase</fullName>
    </submittedName>
</protein>
<dbReference type="GO" id="GO:0015979">
    <property type="term" value="P:photosynthesis"/>
    <property type="evidence" value="ECO:0007669"/>
    <property type="project" value="InterPro"/>
</dbReference>
<dbReference type="GO" id="GO:0030494">
    <property type="term" value="P:bacteriochlorophyll biosynthetic process"/>
    <property type="evidence" value="ECO:0007669"/>
    <property type="project" value="InterPro"/>
</dbReference>
<dbReference type="NCBIfam" id="TIGR02019">
    <property type="entry name" value="BchJ"/>
    <property type="match status" value="1"/>
</dbReference>
<keyword evidence="2" id="KW-1185">Reference proteome</keyword>
<evidence type="ECO:0000313" key="1">
    <source>
        <dbReference type="EMBL" id="QXM25251.1"/>
    </source>
</evidence>